<keyword evidence="2 4" id="KW-0575">Peroxidase</keyword>
<comment type="similarity">
    <text evidence="1 4">Belongs to the glutathione peroxidase family.</text>
</comment>
<dbReference type="PRINTS" id="PR01011">
    <property type="entry name" value="GLUTPROXDASE"/>
</dbReference>
<dbReference type="PROSITE" id="PS00763">
    <property type="entry name" value="GLUTATHIONE_PEROXID_2"/>
    <property type="match status" value="2"/>
</dbReference>
<dbReference type="Pfam" id="PF00255">
    <property type="entry name" value="GSHPx"/>
    <property type="match status" value="2"/>
</dbReference>
<evidence type="ECO:0000256" key="3">
    <source>
        <dbReference type="ARBA" id="ARBA00023002"/>
    </source>
</evidence>
<evidence type="ECO:0000313" key="7">
    <source>
        <dbReference type="Proteomes" id="UP001159364"/>
    </source>
</evidence>
<organism evidence="6 7">
    <name type="scientific">Erythroxylum novogranatense</name>
    <dbReference type="NCBI Taxonomy" id="1862640"/>
    <lineage>
        <taxon>Eukaryota</taxon>
        <taxon>Viridiplantae</taxon>
        <taxon>Streptophyta</taxon>
        <taxon>Embryophyta</taxon>
        <taxon>Tracheophyta</taxon>
        <taxon>Spermatophyta</taxon>
        <taxon>Magnoliopsida</taxon>
        <taxon>eudicotyledons</taxon>
        <taxon>Gunneridae</taxon>
        <taxon>Pentapetalae</taxon>
        <taxon>rosids</taxon>
        <taxon>fabids</taxon>
        <taxon>Malpighiales</taxon>
        <taxon>Erythroxylaceae</taxon>
        <taxon>Erythroxylum</taxon>
    </lineage>
</organism>
<dbReference type="EMBL" id="JAIWQS010000009">
    <property type="protein sequence ID" value="KAJ8755120.1"/>
    <property type="molecule type" value="Genomic_DNA"/>
</dbReference>
<dbReference type="InterPro" id="IPR000889">
    <property type="entry name" value="Glutathione_peroxidase"/>
</dbReference>
<protein>
    <recommendedName>
        <fullName evidence="4">Glutathione peroxidase</fullName>
    </recommendedName>
</protein>
<feature type="domain" description="Thioredoxin" evidence="5">
    <location>
        <begin position="225"/>
        <end position="389"/>
    </location>
</feature>
<dbReference type="PROSITE" id="PS51352">
    <property type="entry name" value="THIOREDOXIN_2"/>
    <property type="match status" value="1"/>
</dbReference>
<dbReference type="AlphaFoldDB" id="A0AAV8SSV0"/>
<accession>A0AAV8SSV0</accession>
<keyword evidence="7" id="KW-1185">Reference proteome</keyword>
<keyword evidence="3 4" id="KW-0560">Oxidoreductase</keyword>
<evidence type="ECO:0000256" key="1">
    <source>
        <dbReference type="ARBA" id="ARBA00006926"/>
    </source>
</evidence>
<dbReference type="GO" id="GO:0005829">
    <property type="term" value="C:cytosol"/>
    <property type="evidence" value="ECO:0007669"/>
    <property type="project" value="TreeGrafter"/>
</dbReference>
<name>A0AAV8SSV0_9ROSI</name>
<evidence type="ECO:0000259" key="5">
    <source>
        <dbReference type="PROSITE" id="PS51352"/>
    </source>
</evidence>
<dbReference type="PROSITE" id="PS00460">
    <property type="entry name" value="GLUTATHIONE_PEROXID_1"/>
    <property type="match status" value="2"/>
</dbReference>
<dbReference type="Gene3D" id="3.40.30.10">
    <property type="entry name" value="Glutaredoxin"/>
    <property type="match status" value="2"/>
</dbReference>
<evidence type="ECO:0000256" key="2">
    <source>
        <dbReference type="ARBA" id="ARBA00022559"/>
    </source>
</evidence>
<dbReference type="Proteomes" id="UP001159364">
    <property type="component" value="Linkage Group LG09"/>
</dbReference>
<dbReference type="PANTHER" id="PTHR11592">
    <property type="entry name" value="GLUTATHIONE PEROXIDASE"/>
    <property type="match status" value="1"/>
</dbReference>
<dbReference type="InterPro" id="IPR036249">
    <property type="entry name" value="Thioredoxin-like_sf"/>
</dbReference>
<dbReference type="InterPro" id="IPR029759">
    <property type="entry name" value="GPX_AS"/>
</dbReference>
<dbReference type="PANTHER" id="PTHR11592:SF78">
    <property type="entry name" value="GLUTATHIONE PEROXIDASE"/>
    <property type="match status" value="1"/>
</dbReference>
<dbReference type="SUPFAM" id="SSF52833">
    <property type="entry name" value="Thioredoxin-like"/>
    <property type="match status" value="2"/>
</dbReference>
<dbReference type="FunFam" id="3.40.30.10:FF:000025">
    <property type="entry name" value="Glutathione peroxidase"/>
    <property type="match status" value="2"/>
</dbReference>
<dbReference type="GO" id="GO:0006979">
    <property type="term" value="P:response to oxidative stress"/>
    <property type="evidence" value="ECO:0007669"/>
    <property type="project" value="InterPro"/>
</dbReference>
<reference evidence="6 7" key="1">
    <citation type="submission" date="2021-09" db="EMBL/GenBank/DDBJ databases">
        <title>Genomic insights and catalytic innovation underlie evolution of tropane alkaloids biosynthesis.</title>
        <authorList>
            <person name="Wang Y.-J."/>
            <person name="Tian T."/>
            <person name="Huang J.-P."/>
            <person name="Huang S.-X."/>
        </authorList>
    </citation>
    <scope>NUCLEOTIDE SEQUENCE [LARGE SCALE GENOMIC DNA]</scope>
    <source>
        <strain evidence="6">KIB-2018</strain>
        <tissue evidence="6">Leaf</tissue>
    </source>
</reference>
<proteinExistence type="inferred from homology"/>
<evidence type="ECO:0000313" key="6">
    <source>
        <dbReference type="EMBL" id="KAJ8755120.1"/>
    </source>
</evidence>
<comment type="caution">
    <text evidence="6">The sequence shown here is derived from an EMBL/GenBank/DDBJ whole genome shotgun (WGS) entry which is preliminary data.</text>
</comment>
<dbReference type="GO" id="GO:0004601">
    <property type="term" value="F:peroxidase activity"/>
    <property type="evidence" value="ECO:0007669"/>
    <property type="project" value="UniProtKB-KW"/>
</dbReference>
<evidence type="ECO:0000256" key="4">
    <source>
        <dbReference type="RuleBase" id="RU000499"/>
    </source>
</evidence>
<sequence length="389" mass="43755">MAEETPKSIYDFTVKDIRGNYVNLGKYRGKVLLIVNVASQCALTPSNYQELNILYDKYKNQGLEILAFPCNQFAGREPGTNEEIQEIACSRFKAEFPIFEKVEVNGKNAAPLYQYLKSQEGVCFGDAIKWNFTKILVNREGKVMQTYASTTSPLKFETSLSLPALCTCQPFLLNANHTVTLSCPQPFPLLLYNTLKTFPLIGIISLPVFFYAYPSSPFIAGNMAEETSQSIYDFTVKDIRGNDVTLGDYRGKVLLIINVASKCGLTTSNYKELNVLYEKYRNQGFEILAFPCNQFAGQEPGTNEEIQEVACTMFKAEFPIFDKVEVNGKNAAPLYKFLKSEKGGYFGDAIKWNFSKFLVNKEGKVVERYAPTTAPLKIEKDIQNQLESA</sequence>
<dbReference type="PROSITE" id="PS51355">
    <property type="entry name" value="GLUTATHIONE_PEROXID_3"/>
    <property type="match status" value="2"/>
</dbReference>
<dbReference type="CDD" id="cd00340">
    <property type="entry name" value="GSH_Peroxidase"/>
    <property type="match status" value="2"/>
</dbReference>
<dbReference type="InterPro" id="IPR013766">
    <property type="entry name" value="Thioredoxin_domain"/>
</dbReference>
<gene>
    <name evidence="6" type="ORF">K2173_018918</name>
</gene>
<dbReference type="InterPro" id="IPR029760">
    <property type="entry name" value="GPX_CS"/>
</dbReference>